<dbReference type="GO" id="GO:0004674">
    <property type="term" value="F:protein serine/threonine kinase activity"/>
    <property type="evidence" value="ECO:0007669"/>
    <property type="project" value="UniProtKB-EC"/>
</dbReference>
<dbReference type="CDD" id="cd00053">
    <property type="entry name" value="EGF"/>
    <property type="match status" value="1"/>
</dbReference>
<feature type="chain" id="PRO_5027812201" description="non-specific serine/threonine protein kinase" evidence="12">
    <location>
        <begin position="28"/>
        <end position="196"/>
    </location>
</feature>
<evidence type="ECO:0000256" key="9">
    <source>
        <dbReference type="ARBA" id="ARBA00047899"/>
    </source>
</evidence>
<dbReference type="EMBL" id="LR862142">
    <property type="protein sequence ID" value="CAD1822111.1"/>
    <property type="molecule type" value="Genomic_DNA"/>
</dbReference>
<evidence type="ECO:0000256" key="11">
    <source>
        <dbReference type="PROSITE-ProRule" id="PRU00076"/>
    </source>
</evidence>
<dbReference type="SUPFAM" id="SSF51110">
    <property type="entry name" value="alpha-D-mannose-specific plant lectins"/>
    <property type="match status" value="1"/>
</dbReference>
<evidence type="ECO:0000259" key="13">
    <source>
        <dbReference type="PROSITE" id="PS50026"/>
    </source>
</evidence>
<keyword evidence="8" id="KW-0675">Receptor</keyword>
<dbReference type="InterPro" id="IPR036426">
    <property type="entry name" value="Bulb-type_lectin_dom_sf"/>
</dbReference>
<evidence type="ECO:0000256" key="5">
    <source>
        <dbReference type="ARBA" id="ARBA00022989"/>
    </source>
</evidence>
<keyword evidence="5" id="KW-1133">Transmembrane helix</keyword>
<dbReference type="GO" id="GO:0016020">
    <property type="term" value="C:membrane"/>
    <property type="evidence" value="ECO:0007669"/>
    <property type="project" value="UniProtKB-SubCell"/>
</dbReference>
<dbReference type="PANTHER" id="PTHR47974">
    <property type="entry name" value="OS07G0415500 PROTEIN"/>
    <property type="match status" value="1"/>
</dbReference>
<dbReference type="InterPro" id="IPR000858">
    <property type="entry name" value="S_locus_glycoprot_dom"/>
</dbReference>
<feature type="signal peptide" evidence="12">
    <location>
        <begin position="1"/>
        <end position="27"/>
    </location>
</feature>
<proteinExistence type="predicted"/>
<keyword evidence="3" id="KW-0812">Transmembrane</keyword>
<comment type="caution">
    <text evidence="11">Lacks conserved residue(s) required for the propagation of feature annotation.</text>
</comment>
<sequence length="196" mass="21489">MNCFSLSTNILITLLLLNSICPPFATPADNGASLFRGSSLYAEDHESNILSSSGGTFSCGFKEVATNAFTFSIWFTNSANKTVVWSANRDHPFVASDQLMFKASDWGPGIQRRLTLDYDGNLRLYSLDESSGTWSISWVALSQPCNVHGLCGRNGICVYSPKPSCTCPPGYEMNQPSDWSKGCKRKFNISCVDSHN</sequence>
<keyword evidence="7" id="KW-1015">Disulfide bond</keyword>
<evidence type="ECO:0000256" key="1">
    <source>
        <dbReference type="ARBA" id="ARBA00004479"/>
    </source>
</evidence>
<reference evidence="14" key="1">
    <citation type="submission" date="2020-07" db="EMBL/GenBank/DDBJ databases">
        <authorList>
            <person name="Lin J."/>
        </authorList>
    </citation>
    <scope>NUCLEOTIDE SEQUENCE</scope>
</reference>
<dbReference type="PANTHER" id="PTHR47974:SF4">
    <property type="entry name" value="RECEPTOR-LIKE SERINE_THREONINE-PROTEIN KINASE"/>
    <property type="match status" value="1"/>
</dbReference>
<accession>A0A6V7NU26</accession>
<evidence type="ECO:0000256" key="2">
    <source>
        <dbReference type="ARBA" id="ARBA00012513"/>
    </source>
</evidence>
<protein>
    <recommendedName>
        <fullName evidence="2">non-specific serine/threonine protein kinase</fullName>
        <ecNumber evidence="2">2.7.11.1</ecNumber>
    </recommendedName>
</protein>
<dbReference type="EC" id="2.7.11.1" evidence="2"/>
<name>A0A6V7NU26_ANACO</name>
<evidence type="ECO:0000256" key="6">
    <source>
        <dbReference type="ARBA" id="ARBA00023136"/>
    </source>
</evidence>
<organism evidence="14">
    <name type="scientific">Ananas comosus var. bracteatus</name>
    <name type="common">red pineapple</name>
    <dbReference type="NCBI Taxonomy" id="296719"/>
    <lineage>
        <taxon>Eukaryota</taxon>
        <taxon>Viridiplantae</taxon>
        <taxon>Streptophyta</taxon>
        <taxon>Embryophyta</taxon>
        <taxon>Tracheophyta</taxon>
        <taxon>Spermatophyta</taxon>
        <taxon>Magnoliopsida</taxon>
        <taxon>Liliopsida</taxon>
        <taxon>Poales</taxon>
        <taxon>Bromeliaceae</taxon>
        <taxon>Bromelioideae</taxon>
        <taxon>Ananas</taxon>
    </lineage>
</organism>
<dbReference type="PROSITE" id="PS50026">
    <property type="entry name" value="EGF_3"/>
    <property type="match status" value="1"/>
</dbReference>
<dbReference type="GO" id="GO:0048544">
    <property type="term" value="P:recognition of pollen"/>
    <property type="evidence" value="ECO:0007669"/>
    <property type="project" value="InterPro"/>
</dbReference>
<evidence type="ECO:0000256" key="4">
    <source>
        <dbReference type="ARBA" id="ARBA00022729"/>
    </source>
</evidence>
<evidence type="ECO:0000256" key="10">
    <source>
        <dbReference type="ARBA" id="ARBA00048679"/>
    </source>
</evidence>
<evidence type="ECO:0000256" key="12">
    <source>
        <dbReference type="SAM" id="SignalP"/>
    </source>
</evidence>
<evidence type="ECO:0000313" key="14">
    <source>
        <dbReference type="EMBL" id="CAD1822111.1"/>
    </source>
</evidence>
<keyword evidence="6" id="KW-0472">Membrane</keyword>
<feature type="domain" description="EGF-like" evidence="13">
    <location>
        <begin position="141"/>
        <end position="177"/>
    </location>
</feature>
<evidence type="ECO:0000256" key="7">
    <source>
        <dbReference type="ARBA" id="ARBA00023157"/>
    </source>
</evidence>
<comment type="catalytic activity">
    <reaction evidence="10">
        <text>L-seryl-[protein] + ATP = O-phospho-L-seryl-[protein] + ADP + H(+)</text>
        <dbReference type="Rhea" id="RHEA:17989"/>
        <dbReference type="Rhea" id="RHEA-COMP:9863"/>
        <dbReference type="Rhea" id="RHEA-COMP:11604"/>
        <dbReference type="ChEBI" id="CHEBI:15378"/>
        <dbReference type="ChEBI" id="CHEBI:29999"/>
        <dbReference type="ChEBI" id="CHEBI:30616"/>
        <dbReference type="ChEBI" id="CHEBI:83421"/>
        <dbReference type="ChEBI" id="CHEBI:456216"/>
        <dbReference type="EC" id="2.7.11.1"/>
    </reaction>
</comment>
<comment type="subcellular location">
    <subcellularLocation>
        <location evidence="1">Membrane</location>
        <topology evidence="1">Single-pass type I membrane protein</topology>
    </subcellularLocation>
</comment>
<gene>
    <name evidence="14" type="ORF">CB5_LOCUS5322</name>
</gene>
<evidence type="ECO:0000256" key="8">
    <source>
        <dbReference type="ARBA" id="ARBA00023170"/>
    </source>
</evidence>
<evidence type="ECO:0000256" key="3">
    <source>
        <dbReference type="ARBA" id="ARBA00022692"/>
    </source>
</evidence>
<comment type="catalytic activity">
    <reaction evidence="9">
        <text>L-threonyl-[protein] + ATP = O-phospho-L-threonyl-[protein] + ADP + H(+)</text>
        <dbReference type="Rhea" id="RHEA:46608"/>
        <dbReference type="Rhea" id="RHEA-COMP:11060"/>
        <dbReference type="Rhea" id="RHEA-COMP:11605"/>
        <dbReference type="ChEBI" id="CHEBI:15378"/>
        <dbReference type="ChEBI" id="CHEBI:30013"/>
        <dbReference type="ChEBI" id="CHEBI:30616"/>
        <dbReference type="ChEBI" id="CHEBI:61977"/>
        <dbReference type="ChEBI" id="CHEBI:456216"/>
        <dbReference type="EC" id="2.7.11.1"/>
    </reaction>
</comment>
<keyword evidence="4 12" id="KW-0732">Signal</keyword>
<dbReference type="InterPro" id="IPR000742">
    <property type="entry name" value="EGF"/>
</dbReference>
<dbReference type="Pfam" id="PF00954">
    <property type="entry name" value="S_locus_glycop"/>
    <property type="match status" value="1"/>
</dbReference>
<keyword evidence="11" id="KW-0245">EGF-like domain</keyword>
<dbReference type="AlphaFoldDB" id="A0A6V7NU26"/>